<dbReference type="GO" id="GO:0000055">
    <property type="term" value="P:ribosomal large subunit export from nucleus"/>
    <property type="evidence" value="ECO:0007669"/>
    <property type="project" value="InterPro"/>
</dbReference>
<reference evidence="10" key="1">
    <citation type="journal article" date="2020" name="Fungal Divers.">
        <title>Resolving the Mortierellaceae phylogeny through synthesis of multi-gene phylogenetics and phylogenomics.</title>
        <authorList>
            <person name="Vandepol N."/>
            <person name="Liber J."/>
            <person name="Desiro A."/>
            <person name="Na H."/>
            <person name="Kennedy M."/>
            <person name="Barry K."/>
            <person name="Grigoriev I.V."/>
            <person name="Miller A.N."/>
            <person name="O'Donnell K."/>
            <person name="Stajich J.E."/>
            <person name="Bonito G."/>
        </authorList>
    </citation>
    <scope>NUCLEOTIDE SEQUENCE</scope>
    <source>
        <strain evidence="10">NRRL 2591</strain>
    </source>
</reference>
<evidence type="ECO:0000256" key="3">
    <source>
        <dbReference type="ARBA" id="ARBA00022816"/>
    </source>
</evidence>
<name>A0A9P6F588_9FUNG</name>
<evidence type="ECO:0000256" key="7">
    <source>
        <dbReference type="ARBA" id="ARBA00023242"/>
    </source>
</evidence>
<dbReference type="Pfam" id="PF10168">
    <property type="entry name" value="Nup88"/>
    <property type="match status" value="2"/>
</dbReference>
<sequence>MDSPPNTARPTWLNQLPDHSIFELNEQEYLEWSQQAAAAAAHEKEANRFTATTTTNNDSTNQGSLASRFSFGASTTKSTPPPSAWPKPEPVKDSYGLDDLNEEYQGAYQGLSCMAVRGQDLYVAVGRQIRYASLEELKMGVEYRGGESAIEYIDKRQHKVLKVQDVDFDIRRLVLNQDGKLLAIVGDEKIVIAAAPSKSTKQDSKPVIKCKSFVLGEFYHINKGESKVVKVLWHPLSKGFTHLVVLTHDGLLRMYDVAANIDEPEQIFSFRDEGVASRAYGMEVLQAASFCFGSKYSPWGQLAVYGLTREGDLYMVCPVMPQTCTLNAADLDEIRNQIDESASQESLETALVRRNWINKVVESVQPHPFSEEIVLVQNPTLKSGKVSRQGPFLYKPAPIDLDDDDNRAYDILCLENEVAEVLAMAHSSGKVDICIALDRPTGRWSLPSKPKTRGTYGLDDDDDDDEEKLPEVSVYESVDLGLLKVFATTSTSSSGAYGLTETRMGIVNRPVLVADTMYGDTFYIYHEAGAHCISIRPWLDELTAIYESGSSGQQHIALMNKFFASKIKSAVGSVANTRPTKTSPPAPIIGLSIVTDAYLDYSLLLLTSSLQLIGMELTPRPRKSVASGATPSPATFPGSLTTPTNDGGSTYTVSLSEPMFDKQGGLMALNGLPLQPQVILPPGVGSAKIVVTEENLKFLGQMVQGVRESLREVFTACDLAQLRLVAQEKEYARQQDVVQKTYEHITGTLGAKVQKQIDRLDAQIARQSALMARADGLLQKVMESREPALSPAEEEWMADVKKMDKVVKALDARRHQVGTQYEVLKRRLAEMKRQLASGESISEDANRRVSYSLLDRSGSPDFTQSWSPRRASTVVAKRQPVKRYGVAQTKPIESAIADQRSMLDTTTKMVKELETRMGSLDIIHKPAH</sequence>
<evidence type="ECO:0000256" key="6">
    <source>
        <dbReference type="ARBA" id="ARBA00023132"/>
    </source>
</evidence>
<dbReference type="GO" id="GO:0005643">
    <property type="term" value="C:nuclear pore"/>
    <property type="evidence" value="ECO:0007669"/>
    <property type="project" value="UniProtKB-SubCell"/>
</dbReference>
<evidence type="ECO:0000256" key="9">
    <source>
        <dbReference type="SAM" id="MobiDB-lite"/>
    </source>
</evidence>
<feature type="compositionally biased region" description="Polar residues" evidence="9">
    <location>
        <begin position="627"/>
        <end position="647"/>
    </location>
</feature>
<keyword evidence="6" id="KW-0906">Nuclear pore complex</keyword>
<feature type="region of interest" description="Disordered" evidence="9">
    <location>
        <begin position="622"/>
        <end position="647"/>
    </location>
</feature>
<dbReference type="GO" id="GO:0006406">
    <property type="term" value="P:mRNA export from nucleus"/>
    <property type="evidence" value="ECO:0007669"/>
    <property type="project" value="TreeGrafter"/>
</dbReference>
<dbReference type="GO" id="GO:0000056">
    <property type="term" value="P:ribosomal small subunit export from nucleus"/>
    <property type="evidence" value="ECO:0007669"/>
    <property type="project" value="InterPro"/>
</dbReference>
<dbReference type="Proteomes" id="UP000723463">
    <property type="component" value="Unassembled WGS sequence"/>
</dbReference>
<feature type="region of interest" description="Disordered" evidence="9">
    <location>
        <begin position="446"/>
        <end position="468"/>
    </location>
</feature>
<evidence type="ECO:0000256" key="5">
    <source>
        <dbReference type="ARBA" id="ARBA00023010"/>
    </source>
</evidence>
<evidence type="ECO:0000313" key="10">
    <source>
        <dbReference type="EMBL" id="KAF9543257.1"/>
    </source>
</evidence>
<keyword evidence="5" id="KW-0811">Translocation</keyword>
<organism evidence="10 11">
    <name type="scientific">Mortierella hygrophila</name>
    <dbReference type="NCBI Taxonomy" id="979708"/>
    <lineage>
        <taxon>Eukaryota</taxon>
        <taxon>Fungi</taxon>
        <taxon>Fungi incertae sedis</taxon>
        <taxon>Mucoromycota</taxon>
        <taxon>Mortierellomycotina</taxon>
        <taxon>Mortierellomycetes</taxon>
        <taxon>Mortierellales</taxon>
        <taxon>Mortierellaceae</taxon>
        <taxon>Mortierella</taxon>
    </lineage>
</organism>
<evidence type="ECO:0000256" key="4">
    <source>
        <dbReference type="ARBA" id="ARBA00022927"/>
    </source>
</evidence>
<evidence type="ECO:0000256" key="1">
    <source>
        <dbReference type="ARBA" id="ARBA00004567"/>
    </source>
</evidence>
<feature type="region of interest" description="Disordered" evidence="9">
    <location>
        <begin position="71"/>
        <end position="93"/>
    </location>
</feature>
<keyword evidence="3" id="KW-0509">mRNA transport</keyword>
<evidence type="ECO:0000256" key="8">
    <source>
        <dbReference type="SAM" id="Coils"/>
    </source>
</evidence>
<dbReference type="PANTHER" id="PTHR13257:SF0">
    <property type="entry name" value="NUCLEAR PORE COMPLEX PROTEIN NUP88"/>
    <property type="match status" value="1"/>
</dbReference>
<keyword evidence="8" id="KW-0175">Coiled coil</keyword>
<gene>
    <name evidence="10" type="ORF">EC957_001057</name>
</gene>
<protein>
    <submittedName>
        <fullName evidence="10">Uncharacterized protein</fullName>
    </submittedName>
</protein>
<dbReference type="InterPro" id="IPR019321">
    <property type="entry name" value="Nucleoporin_Nup88"/>
</dbReference>
<dbReference type="EMBL" id="JAAAXW010000118">
    <property type="protein sequence ID" value="KAF9543257.1"/>
    <property type="molecule type" value="Genomic_DNA"/>
</dbReference>
<keyword evidence="4" id="KW-0653">Protein transport</keyword>
<dbReference type="SUPFAM" id="SSF117289">
    <property type="entry name" value="Nucleoporin domain"/>
    <property type="match status" value="1"/>
</dbReference>
<keyword evidence="11" id="KW-1185">Reference proteome</keyword>
<keyword evidence="7" id="KW-0539">Nucleus</keyword>
<keyword evidence="2" id="KW-0813">Transport</keyword>
<feature type="compositionally biased region" description="Acidic residues" evidence="9">
    <location>
        <begin position="458"/>
        <end position="468"/>
    </location>
</feature>
<accession>A0A9P6F588</accession>
<evidence type="ECO:0000256" key="2">
    <source>
        <dbReference type="ARBA" id="ARBA00022448"/>
    </source>
</evidence>
<comment type="caution">
    <text evidence="10">The sequence shown here is derived from an EMBL/GenBank/DDBJ whole genome shotgun (WGS) entry which is preliminary data.</text>
</comment>
<dbReference type="AlphaFoldDB" id="A0A9P6F588"/>
<evidence type="ECO:0000313" key="11">
    <source>
        <dbReference type="Proteomes" id="UP000723463"/>
    </source>
</evidence>
<dbReference type="PANTHER" id="PTHR13257">
    <property type="entry name" value="NUCLEOPORIN NUP84-RELATED"/>
    <property type="match status" value="1"/>
</dbReference>
<dbReference type="InterPro" id="IPR037700">
    <property type="entry name" value="NUP88/NUP82"/>
</dbReference>
<feature type="coiled-coil region" evidence="8">
    <location>
        <begin position="814"/>
        <end position="841"/>
    </location>
</feature>
<proteinExistence type="predicted"/>
<dbReference type="GO" id="GO:0017056">
    <property type="term" value="F:structural constituent of nuclear pore"/>
    <property type="evidence" value="ECO:0007669"/>
    <property type="project" value="InterPro"/>
</dbReference>
<dbReference type="GO" id="GO:0006606">
    <property type="term" value="P:protein import into nucleus"/>
    <property type="evidence" value="ECO:0007669"/>
    <property type="project" value="TreeGrafter"/>
</dbReference>
<feature type="compositionally biased region" description="Pro residues" evidence="9">
    <location>
        <begin position="79"/>
        <end position="88"/>
    </location>
</feature>
<comment type="subcellular location">
    <subcellularLocation>
        <location evidence="1">Nucleus</location>
        <location evidence="1">Nuclear pore complex</location>
    </subcellularLocation>
</comment>